<reference evidence="6" key="1">
    <citation type="journal article" date="2020" name="mSystems">
        <title>Genome- and Community-Level Interaction Insights into Carbon Utilization and Element Cycling Functions of Hydrothermarchaeota in Hydrothermal Sediment.</title>
        <authorList>
            <person name="Zhou Z."/>
            <person name="Liu Y."/>
            <person name="Xu W."/>
            <person name="Pan J."/>
            <person name="Luo Z.H."/>
            <person name="Li M."/>
        </authorList>
    </citation>
    <scope>NUCLEOTIDE SEQUENCE [LARGE SCALE GENOMIC DNA]</scope>
    <source>
        <strain evidence="6">HyVt-577</strain>
    </source>
</reference>
<keyword evidence="2 4" id="KW-0442">Lipid degradation</keyword>
<accession>A0A7V4TXA8</accession>
<dbReference type="InterPro" id="IPR050301">
    <property type="entry name" value="NTE"/>
</dbReference>
<dbReference type="PANTHER" id="PTHR14226">
    <property type="entry name" value="NEUROPATHY TARGET ESTERASE/SWISS CHEESE D.MELANOGASTER"/>
    <property type="match status" value="1"/>
</dbReference>
<comment type="caution">
    <text evidence="4">Lacks conserved residue(s) required for the propagation of feature annotation.</text>
</comment>
<organism evidence="6">
    <name type="scientific">Caldithrix abyssi</name>
    <dbReference type="NCBI Taxonomy" id="187145"/>
    <lineage>
        <taxon>Bacteria</taxon>
        <taxon>Pseudomonadati</taxon>
        <taxon>Calditrichota</taxon>
        <taxon>Calditrichia</taxon>
        <taxon>Calditrichales</taxon>
        <taxon>Calditrichaceae</taxon>
        <taxon>Caldithrix</taxon>
    </lineage>
</organism>
<dbReference type="Proteomes" id="UP000885779">
    <property type="component" value="Unassembled WGS sequence"/>
</dbReference>
<dbReference type="InterPro" id="IPR016035">
    <property type="entry name" value="Acyl_Trfase/lysoPLipase"/>
</dbReference>
<protein>
    <recommendedName>
        <fullName evidence="5">PNPLA domain-containing protein</fullName>
    </recommendedName>
</protein>
<dbReference type="Pfam" id="PF01734">
    <property type="entry name" value="Patatin"/>
    <property type="match status" value="1"/>
</dbReference>
<dbReference type="GO" id="GO:0016787">
    <property type="term" value="F:hydrolase activity"/>
    <property type="evidence" value="ECO:0007669"/>
    <property type="project" value="UniProtKB-UniRule"/>
</dbReference>
<feature type="short sequence motif" description="GXSXG" evidence="4">
    <location>
        <begin position="39"/>
        <end position="43"/>
    </location>
</feature>
<dbReference type="PROSITE" id="PS51635">
    <property type="entry name" value="PNPLA"/>
    <property type="match status" value="1"/>
</dbReference>
<evidence type="ECO:0000256" key="2">
    <source>
        <dbReference type="ARBA" id="ARBA00022963"/>
    </source>
</evidence>
<dbReference type="EMBL" id="DRQG01000002">
    <property type="protein sequence ID" value="HGY54074.1"/>
    <property type="molecule type" value="Genomic_DNA"/>
</dbReference>
<dbReference type="InterPro" id="IPR002641">
    <property type="entry name" value="PNPLA_dom"/>
</dbReference>
<name>A0A7V4TXA8_CALAY</name>
<evidence type="ECO:0000256" key="3">
    <source>
        <dbReference type="ARBA" id="ARBA00023098"/>
    </source>
</evidence>
<keyword evidence="3 4" id="KW-0443">Lipid metabolism</keyword>
<keyword evidence="1 4" id="KW-0378">Hydrolase</keyword>
<dbReference type="SUPFAM" id="SSF52151">
    <property type="entry name" value="FabD/lysophospholipase-like"/>
    <property type="match status" value="1"/>
</dbReference>
<comment type="caution">
    <text evidence="6">The sequence shown here is derived from an EMBL/GenBank/DDBJ whole genome shotgun (WGS) entry which is preliminary data.</text>
</comment>
<feature type="active site" description="Nucleophile" evidence="4">
    <location>
        <position position="41"/>
    </location>
</feature>
<evidence type="ECO:0000256" key="1">
    <source>
        <dbReference type="ARBA" id="ARBA00022801"/>
    </source>
</evidence>
<evidence type="ECO:0000313" key="6">
    <source>
        <dbReference type="EMBL" id="HGY54074.1"/>
    </source>
</evidence>
<gene>
    <name evidence="6" type="ORF">ENK44_00085</name>
</gene>
<sequence>MKRLKLGLVLGGGGARGLAHIGILKALERAGLAPDIISGTSMGAMVAAAYAQNPRAEIIEKRFRNFIFSEKFKSMGGNRFRQENIYEPENLISQISREVKRRIIINLAAHRKSMLKSTRIDFAVEELIDPGKVEDTVIPFSCAAIDLVSGRDKIFTSGNIQRAVKASSAIPGFLPPVEYDDYQLVDGSVSINFPVQPVLDQGADVLIISNVSTPFEVGIKQDNVVDIIMRSHSVATRRINESALAQADFVLNPPIGSVHWSEFEKIDLLIERGENEGNKAVESLHRLVARRSRFSYRLKKRILVWIKERLN</sequence>
<feature type="short sequence motif" description="GXGXXG" evidence="4">
    <location>
        <begin position="12"/>
        <end position="17"/>
    </location>
</feature>
<proteinExistence type="predicted"/>
<feature type="active site" description="Proton acceptor" evidence="4">
    <location>
        <position position="186"/>
    </location>
</feature>
<dbReference type="AlphaFoldDB" id="A0A7V4TXA8"/>
<evidence type="ECO:0000259" key="5">
    <source>
        <dbReference type="PROSITE" id="PS51635"/>
    </source>
</evidence>
<evidence type="ECO:0000256" key="4">
    <source>
        <dbReference type="PROSITE-ProRule" id="PRU01161"/>
    </source>
</evidence>
<dbReference type="PANTHER" id="PTHR14226:SF29">
    <property type="entry name" value="NEUROPATHY TARGET ESTERASE SWS"/>
    <property type="match status" value="1"/>
</dbReference>
<feature type="domain" description="PNPLA" evidence="5">
    <location>
        <begin position="8"/>
        <end position="199"/>
    </location>
</feature>
<dbReference type="GO" id="GO:0016042">
    <property type="term" value="P:lipid catabolic process"/>
    <property type="evidence" value="ECO:0007669"/>
    <property type="project" value="UniProtKB-UniRule"/>
</dbReference>
<dbReference type="Gene3D" id="3.40.1090.10">
    <property type="entry name" value="Cytosolic phospholipase A2 catalytic domain"/>
    <property type="match status" value="1"/>
</dbReference>